<accession>A0A420XZQ5</accession>
<dbReference type="Pfam" id="PF11735">
    <property type="entry name" value="CAP59_mtransfer"/>
    <property type="match status" value="1"/>
</dbReference>
<dbReference type="EMBL" id="QVQW01000081">
    <property type="protein sequence ID" value="RKU41164.1"/>
    <property type="molecule type" value="Genomic_DNA"/>
</dbReference>
<dbReference type="Proteomes" id="UP000275385">
    <property type="component" value="Unassembled WGS sequence"/>
</dbReference>
<gene>
    <name evidence="2" type="ORF">DL546_003624</name>
</gene>
<dbReference type="InterPro" id="IPR021047">
    <property type="entry name" value="Mannosyltransferase_CMT1"/>
</dbReference>
<comment type="caution">
    <text evidence="2">The sequence shown here is derived from an EMBL/GenBank/DDBJ whole genome shotgun (WGS) entry which is preliminary data.</text>
</comment>
<feature type="transmembrane region" description="Helical" evidence="1">
    <location>
        <begin position="18"/>
        <end position="35"/>
    </location>
</feature>
<organism evidence="2 3">
    <name type="scientific">Coniochaeta pulveracea</name>
    <dbReference type="NCBI Taxonomy" id="177199"/>
    <lineage>
        <taxon>Eukaryota</taxon>
        <taxon>Fungi</taxon>
        <taxon>Dikarya</taxon>
        <taxon>Ascomycota</taxon>
        <taxon>Pezizomycotina</taxon>
        <taxon>Sordariomycetes</taxon>
        <taxon>Sordariomycetidae</taxon>
        <taxon>Coniochaetales</taxon>
        <taxon>Coniochaetaceae</taxon>
        <taxon>Coniochaeta</taxon>
    </lineage>
</organism>
<keyword evidence="1" id="KW-1133">Transmembrane helix</keyword>
<evidence type="ECO:0000313" key="2">
    <source>
        <dbReference type="EMBL" id="RKU41164.1"/>
    </source>
</evidence>
<dbReference type="AlphaFoldDB" id="A0A420XZQ5"/>
<keyword evidence="3" id="KW-1185">Reference proteome</keyword>
<dbReference type="STRING" id="177199.A0A420XZQ5"/>
<dbReference type="OrthoDB" id="262547at2759"/>
<evidence type="ECO:0000256" key="1">
    <source>
        <dbReference type="SAM" id="Phobius"/>
    </source>
</evidence>
<evidence type="ECO:0000313" key="3">
    <source>
        <dbReference type="Proteomes" id="UP000275385"/>
    </source>
</evidence>
<sequence length="401" mass="45681">MLISAHFLRRLRAHRQRALIFLTVFLIIDTVWIIASRPSSRGAPIPLDERDHPTTPLTNSSVYIVSVHRNTEAILRSAWSKAVLDLVTYLGPSNVYFSAIESGSQDGTKDALKELKSALDSKGIGNTIELGKTAWEQMAEIENRPQERQKGWIWDKAEGHWDVRRIPYLSRVRNQAMEPLRKLNRKFDKVLWLNDVVFDLDDYLALLHTRDGHFAAACSMDYKHYPYYYDTFALRDENGWKTASYFWPWFRSSKARASTLRAEPVKVESCWNGMVLFDSAPFIADPPLEFRGIEDSLADLRLEASECCLIHVDNALSRQEGKGVWLNPNVRVGYDVKAYEAVKGGKFPGPVMAVAGTWAVRLGRVTGKISGYTEDLTVQKRMAKWRAEDPSRKEPGEDKKS</sequence>
<keyword evidence="1" id="KW-0812">Transmembrane</keyword>
<protein>
    <submittedName>
        <fullName evidence="2">Uncharacterized protein</fullName>
    </submittedName>
</protein>
<proteinExistence type="predicted"/>
<keyword evidence="1" id="KW-0472">Membrane</keyword>
<dbReference type="PANTHER" id="PTHR34144:SF7">
    <property type="entry name" value="EXPORT PROTEIN (CAP59), PUTATIVE (AFU_ORTHOLOGUE AFUA_7G05020)-RELATED"/>
    <property type="match status" value="1"/>
</dbReference>
<dbReference type="PANTHER" id="PTHR34144">
    <property type="entry name" value="CHROMOSOME 8, WHOLE GENOME SHOTGUN SEQUENCE"/>
    <property type="match status" value="1"/>
</dbReference>
<reference evidence="2 3" key="1">
    <citation type="submission" date="2018-08" db="EMBL/GenBank/DDBJ databases">
        <title>Draft genome of the lignicolous fungus Coniochaeta pulveracea.</title>
        <authorList>
            <person name="Borstlap C.J."/>
            <person name="De Witt R.N."/>
            <person name="Botha A."/>
            <person name="Volschenk H."/>
        </authorList>
    </citation>
    <scope>NUCLEOTIDE SEQUENCE [LARGE SCALE GENOMIC DNA]</scope>
    <source>
        <strain evidence="2 3">CAB683</strain>
    </source>
</reference>
<name>A0A420XZQ5_9PEZI</name>